<name>A0A2T3MZC0_9GAMM</name>
<reference evidence="1 2" key="1">
    <citation type="submission" date="2018-03" db="EMBL/GenBank/DDBJ databases">
        <title>Whole genome sequencing of Histamine producing bacteria.</title>
        <authorList>
            <person name="Butler K."/>
        </authorList>
    </citation>
    <scope>NUCLEOTIDE SEQUENCE [LARGE SCALE GENOMIC DNA]</scope>
    <source>
        <strain evidence="1 2">DSM 19138</strain>
    </source>
</reference>
<comment type="caution">
    <text evidence="1">The sequence shown here is derived from an EMBL/GenBank/DDBJ whole genome shotgun (WGS) entry which is preliminary data.</text>
</comment>
<proteinExistence type="predicted"/>
<gene>
    <name evidence="1" type="ORF">C9J01_27520</name>
</gene>
<dbReference type="EMBL" id="PYMB01000035">
    <property type="protein sequence ID" value="PSW05320.1"/>
    <property type="molecule type" value="Genomic_DNA"/>
</dbReference>
<protein>
    <submittedName>
        <fullName evidence="1">Uncharacterized protein</fullName>
    </submittedName>
</protein>
<dbReference type="AlphaFoldDB" id="A0A2T3MZC0"/>
<organism evidence="1 2">
    <name type="scientific">Photobacterium rosenbergii</name>
    <dbReference type="NCBI Taxonomy" id="294936"/>
    <lineage>
        <taxon>Bacteria</taxon>
        <taxon>Pseudomonadati</taxon>
        <taxon>Pseudomonadota</taxon>
        <taxon>Gammaproteobacteria</taxon>
        <taxon>Vibrionales</taxon>
        <taxon>Vibrionaceae</taxon>
        <taxon>Photobacterium</taxon>
    </lineage>
</organism>
<accession>A0A2T3MZC0</accession>
<dbReference type="OrthoDB" id="6310847at2"/>
<evidence type="ECO:0000313" key="1">
    <source>
        <dbReference type="EMBL" id="PSW05320.1"/>
    </source>
</evidence>
<sequence>MQTNAFKGASGYEYGKSAEQFADNDIELPAYYSTAGLDKCTFEVNNEHPDCPLSKKVLRLYMNDPITTNNDNPNDWLSSLRAYDNRSLLNQFENQLVGLNRFRIVTGDERTASILGDATQGMSDAELARRMKGGVLHPDYAMTVDTVKTGELVTGGSTNLADFSLDFTLGFLDPYTNEKLSYPNVGKIKVRTGDVKPMSEMQFWMQSGKIEGGFDIYDANAVSAVLNDMSSRGFGIALSRMLSEMPATAQVQGIRGERISLDRGQNAGILPEETMVIFEYSYGFAEPIGVATVNPSDIESQGRIVRWKNSQDAKRIRGEAKEGIYRPASDAKLFAVSVGTPKSFLEHRISASGSL</sequence>
<evidence type="ECO:0000313" key="2">
    <source>
        <dbReference type="Proteomes" id="UP000241346"/>
    </source>
</evidence>
<dbReference type="Proteomes" id="UP000241346">
    <property type="component" value="Unassembled WGS sequence"/>
</dbReference>